<keyword evidence="2" id="KW-1185">Reference proteome</keyword>
<dbReference type="SUPFAM" id="SSF48452">
    <property type="entry name" value="TPR-like"/>
    <property type="match status" value="1"/>
</dbReference>
<keyword evidence="1" id="KW-0418">Kinase</keyword>
<dbReference type="AlphaFoldDB" id="A6G847"/>
<protein>
    <submittedName>
        <fullName evidence="1">Serine/threonine kinase family protein</fullName>
    </submittedName>
</protein>
<dbReference type="EMBL" id="ABCS01000037">
    <property type="protein sequence ID" value="EDM78009.1"/>
    <property type="molecule type" value="Genomic_DNA"/>
</dbReference>
<reference evidence="1 2" key="1">
    <citation type="submission" date="2007-06" db="EMBL/GenBank/DDBJ databases">
        <authorList>
            <person name="Shimkets L."/>
            <person name="Ferriera S."/>
            <person name="Johnson J."/>
            <person name="Kravitz S."/>
            <person name="Beeson K."/>
            <person name="Sutton G."/>
            <person name="Rogers Y.-H."/>
            <person name="Friedman R."/>
            <person name="Frazier M."/>
            <person name="Venter J.C."/>
        </authorList>
    </citation>
    <scope>NUCLEOTIDE SEQUENCE [LARGE SCALE GENOMIC DNA]</scope>
    <source>
        <strain evidence="1 2">SIR-1</strain>
    </source>
</reference>
<dbReference type="GO" id="GO:0016301">
    <property type="term" value="F:kinase activity"/>
    <property type="evidence" value="ECO:0007669"/>
    <property type="project" value="UniProtKB-KW"/>
</dbReference>
<dbReference type="Proteomes" id="UP000005801">
    <property type="component" value="Unassembled WGS sequence"/>
</dbReference>
<evidence type="ECO:0000313" key="2">
    <source>
        <dbReference type="Proteomes" id="UP000005801"/>
    </source>
</evidence>
<dbReference type="STRING" id="391625.PPSIR1_19409"/>
<dbReference type="RefSeq" id="WP_006972892.1">
    <property type="nucleotide sequence ID" value="NZ_ABCS01000037.1"/>
</dbReference>
<sequence>MRGRAFAPRRELEPARAQALLGAFEALGGPSARPEAEAVSRFVDARVAVWAEEYEGLCARAAEAPMSETDRRISACLELRSAELDAILGVLSSGEEGSTDGGVSLAHETLTLGPCTDSSFLPLLPEDPELRARFIELRARVAQLAVLQGKVSPAELAGLRAEVELLDHPPLTGAYALVEARYREVQGDEEGYERGLIRAYEAAALGGHEPLALFALGRLVFLMAKQRRFDEAEWVLRQGEILDARCGAANPHESGTWKNGRALMAFLSGDKETAAEVWRQSWERYSKIPGGENLGLGTLGNYATATRHLGRRGEARGLYLRVIELERKLYGDDDPRLFPPYLGLSLVECERDTEASSLWLDEAEGVAKMSSQRALVLANRAELHLGRGAYGQARDAALAATEAYAAIDKRGEQAWVGSGLFEADALAMLGDYPAARARLEQTRAEADATYDGDLPYPELFVLLDATLALEQGKLEAAEAALERGRGMGVDAMDSLSRGGRFDFLAAELARRRGAWAEAEAHARAGLDRGGSVTVNVHVLQPRLQLLLAEVLWARPEASPSAEREGEARALVEGARDQLQLAAPTPGRAALLAEVEAWLGAHG</sequence>
<proteinExistence type="predicted"/>
<keyword evidence="1" id="KW-0808">Transferase</keyword>
<dbReference type="InterPro" id="IPR011990">
    <property type="entry name" value="TPR-like_helical_dom_sf"/>
</dbReference>
<name>A6G847_9BACT</name>
<evidence type="ECO:0000313" key="1">
    <source>
        <dbReference type="EMBL" id="EDM78009.1"/>
    </source>
</evidence>
<gene>
    <name evidence="1" type="ORF">PPSIR1_19409</name>
</gene>
<organism evidence="1 2">
    <name type="scientific">Plesiocystis pacifica SIR-1</name>
    <dbReference type="NCBI Taxonomy" id="391625"/>
    <lineage>
        <taxon>Bacteria</taxon>
        <taxon>Pseudomonadati</taxon>
        <taxon>Myxococcota</taxon>
        <taxon>Polyangia</taxon>
        <taxon>Nannocystales</taxon>
        <taxon>Nannocystaceae</taxon>
        <taxon>Plesiocystis</taxon>
    </lineage>
</organism>
<dbReference type="Gene3D" id="1.25.40.10">
    <property type="entry name" value="Tetratricopeptide repeat domain"/>
    <property type="match status" value="1"/>
</dbReference>
<accession>A6G847</accession>
<comment type="caution">
    <text evidence="1">The sequence shown here is derived from an EMBL/GenBank/DDBJ whole genome shotgun (WGS) entry which is preliminary data.</text>
</comment>